<dbReference type="SUPFAM" id="SSF81383">
    <property type="entry name" value="F-box domain"/>
    <property type="match status" value="1"/>
</dbReference>
<reference evidence="2" key="1">
    <citation type="submission" date="2016-11" db="EMBL/GenBank/DDBJ databases">
        <title>The genome of Nicotiana attenuata.</title>
        <authorList>
            <person name="Xu S."/>
            <person name="Brockmoeller T."/>
            <person name="Gaquerel E."/>
            <person name="Navarro A."/>
            <person name="Kuhl H."/>
            <person name="Gase K."/>
            <person name="Ling Z."/>
            <person name="Zhou W."/>
            <person name="Kreitzer C."/>
            <person name="Stanke M."/>
            <person name="Tang H."/>
            <person name="Lyons E."/>
            <person name="Pandey P."/>
            <person name="Pandey S.P."/>
            <person name="Timmermann B."/>
            <person name="Baldwin I.T."/>
        </authorList>
    </citation>
    <scope>NUCLEOTIDE SEQUENCE [LARGE SCALE GENOMIC DNA]</scope>
    <source>
        <strain evidence="2">UT</strain>
    </source>
</reference>
<dbReference type="Proteomes" id="UP000187609">
    <property type="component" value="Unassembled WGS sequence"/>
</dbReference>
<proteinExistence type="predicted"/>
<dbReference type="EMBL" id="MJEQ01000136">
    <property type="protein sequence ID" value="OIT39142.1"/>
    <property type="molecule type" value="Genomic_DNA"/>
</dbReference>
<dbReference type="Pfam" id="PF00646">
    <property type="entry name" value="F-box"/>
    <property type="match status" value="1"/>
</dbReference>
<evidence type="ECO:0000313" key="3">
    <source>
        <dbReference type="Proteomes" id="UP000187609"/>
    </source>
</evidence>
<evidence type="ECO:0000259" key="1">
    <source>
        <dbReference type="Pfam" id="PF00646"/>
    </source>
</evidence>
<dbReference type="InterPro" id="IPR001810">
    <property type="entry name" value="F-box_dom"/>
</dbReference>
<feature type="domain" description="F-box" evidence="1">
    <location>
        <begin position="27"/>
        <end position="61"/>
    </location>
</feature>
<dbReference type="Gramene" id="OIT39142">
    <property type="protein sequence ID" value="OIT39142"/>
    <property type="gene ID" value="A4A49_02938"/>
</dbReference>
<accession>A0A314LC29</accession>
<keyword evidence="3" id="KW-1185">Reference proteome</keyword>
<evidence type="ECO:0000313" key="2">
    <source>
        <dbReference type="EMBL" id="OIT39142.1"/>
    </source>
</evidence>
<dbReference type="AlphaFoldDB" id="A0A314LC29"/>
<gene>
    <name evidence="2" type="ORF">A4A49_02938</name>
</gene>
<sequence length="236" mass="27605">MALEYFTELLDSLFFNKRCRGDEELAEIFIDILSRLPTDSLVRFQRDCRDLRVLISSQYFTTLHLSRARPMPLLRDNNFGTNKRSKQFYMLIDNLNEEYREVRLGTLYLRRNKQLGEHPPRIVCSCQGVVLFAYHPSPYYALNPITKEEVRDSWCQYLVYVFKTRTWRKIHSPSTFNFYPCDASPAVVNGALHWIMLTDLEKKDVPPCANGIMVFKMDKEELSAMPHPGSVCNCIT</sequence>
<dbReference type="InterPro" id="IPR050796">
    <property type="entry name" value="SCF_F-box_component"/>
</dbReference>
<dbReference type="PANTHER" id="PTHR31672:SF13">
    <property type="entry name" value="F-BOX PROTEIN CPR30-LIKE"/>
    <property type="match status" value="1"/>
</dbReference>
<protein>
    <recommendedName>
        <fullName evidence="1">F-box domain-containing protein</fullName>
    </recommendedName>
</protein>
<organism evidence="2 3">
    <name type="scientific">Nicotiana attenuata</name>
    <name type="common">Coyote tobacco</name>
    <dbReference type="NCBI Taxonomy" id="49451"/>
    <lineage>
        <taxon>Eukaryota</taxon>
        <taxon>Viridiplantae</taxon>
        <taxon>Streptophyta</taxon>
        <taxon>Embryophyta</taxon>
        <taxon>Tracheophyta</taxon>
        <taxon>Spermatophyta</taxon>
        <taxon>Magnoliopsida</taxon>
        <taxon>eudicotyledons</taxon>
        <taxon>Gunneridae</taxon>
        <taxon>Pentapetalae</taxon>
        <taxon>asterids</taxon>
        <taxon>lamiids</taxon>
        <taxon>Solanales</taxon>
        <taxon>Solanaceae</taxon>
        <taxon>Nicotianoideae</taxon>
        <taxon>Nicotianeae</taxon>
        <taxon>Nicotiana</taxon>
    </lineage>
</organism>
<dbReference type="PANTHER" id="PTHR31672">
    <property type="entry name" value="BNACNNG10540D PROTEIN"/>
    <property type="match status" value="1"/>
</dbReference>
<name>A0A314LC29_NICAT</name>
<comment type="caution">
    <text evidence="2">The sequence shown here is derived from an EMBL/GenBank/DDBJ whole genome shotgun (WGS) entry which is preliminary data.</text>
</comment>
<dbReference type="InterPro" id="IPR036047">
    <property type="entry name" value="F-box-like_dom_sf"/>
</dbReference>